<protein>
    <submittedName>
        <fullName evidence="12">Mevalonate kinase</fullName>
        <ecNumber evidence="12">2.7.1.36</ecNumber>
    </submittedName>
</protein>
<sequence>MIATGKAHGKIILIGEHAVVYGQPAITIPLLDIPTKVQVKATSQQKSYINSTYYQGDLENAPNKFKGIVLLIALLSKDLPISKPVQLDIQSDLPLERGMGSSAATAAAITKAMFAYAHSTLTPQQLIQYTNFAEQITHGTPSGVDAVTVNSKSPIYYIKDKLTENFNMNIHGYLTIIDSGVTGNTGEAVHDLRILKNSQPAVIDPMLEELGQLTFQAQKSISNQQLTTLGNILTRAQNILKMLQVSTPQLDQLIKIANQAGALGTKITGSGRGGCLISLSDNLATAQNIAQQTKKNGAVRTWIQTLHQN</sequence>
<keyword evidence="4" id="KW-0547">Nucleotide-binding</keyword>
<evidence type="ECO:0000313" key="13">
    <source>
        <dbReference type="Proteomes" id="UP000831947"/>
    </source>
</evidence>
<evidence type="ECO:0000259" key="11">
    <source>
        <dbReference type="Pfam" id="PF08544"/>
    </source>
</evidence>
<evidence type="ECO:0000256" key="6">
    <source>
        <dbReference type="ARBA" id="ARBA00022840"/>
    </source>
</evidence>
<dbReference type="EMBL" id="CP093365">
    <property type="protein sequence ID" value="UQS83559.1"/>
    <property type="molecule type" value="Genomic_DNA"/>
</dbReference>
<keyword evidence="13" id="KW-1185">Reference proteome</keyword>
<dbReference type="InterPro" id="IPR006205">
    <property type="entry name" value="Mev_gal_kin"/>
</dbReference>
<keyword evidence="1" id="KW-0963">Cytoplasm</keyword>
<name>A0ABY4PDI7_9LACO</name>
<dbReference type="EC" id="2.7.1.36" evidence="12"/>
<feature type="domain" description="GHMP kinase N-terminal" evidence="10">
    <location>
        <begin position="72"/>
        <end position="146"/>
    </location>
</feature>
<evidence type="ECO:0000256" key="1">
    <source>
        <dbReference type="ARBA" id="ARBA00022490"/>
    </source>
</evidence>
<keyword evidence="3 12" id="KW-0808">Transferase</keyword>
<keyword evidence="8" id="KW-0443">Lipid metabolism</keyword>
<evidence type="ECO:0000256" key="9">
    <source>
        <dbReference type="ARBA" id="ARBA00029438"/>
    </source>
</evidence>
<dbReference type="InterPro" id="IPR006204">
    <property type="entry name" value="GHMP_kinase_N_dom"/>
</dbReference>
<evidence type="ECO:0000313" key="12">
    <source>
        <dbReference type="EMBL" id="UQS83559.1"/>
    </source>
</evidence>
<dbReference type="GO" id="GO:0004496">
    <property type="term" value="F:mevalonate kinase activity"/>
    <property type="evidence" value="ECO:0007669"/>
    <property type="project" value="UniProtKB-EC"/>
</dbReference>
<evidence type="ECO:0000259" key="10">
    <source>
        <dbReference type="Pfam" id="PF00288"/>
    </source>
</evidence>
<accession>A0ABY4PDI7</accession>
<dbReference type="InterPro" id="IPR014721">
    <property type="entry name" value="Ribsml_uS5_D2-typ_fold_subgr"/>
</dbReference>
<dbReference type="Gene3D" id="3.30.230.10">
    <property type="match status" value="1"/>
</dbReference>
<gene>
    <name evidence="12" type="primary">mvk</name>
    <name evidence="12" type="ORF">MOO47_07270</name>
</gene>
<keyword evidence="5 12" id="KW-0418">Kinase</keyword>
<keyword evidence="2" id="KW-0444">Lipid biosynthesis</keyword>
<evidence type="ECO:0000256" key="4">
    <source>
        <dbReference type="ARBA" id="ARBA00022741"/>
    </source>
</evidence>
<dbReference type="InterPro" id="IPR013750">
    <property type="entry name" value="GHMP_kinase_C_dom"/>
</dbReference>
<proteinExistence type="predicted"/>
<evidence type="ECO:0000256" key="5">
    <source>
        <dbReference type="ARBA" id="ARBA00022777"/>
    </source>
</evidence>
<evidence type="ECO:0000256" key="8">
    <source>
        <dbReference type="ARBA" id="ARBA00023098"/>
    </source>
</evidence>
<dbReference type="SUPFAM" id="SSF55060">
    <property type="entry name" value="GHMP Kinase, C-terminal domain"/>
    <property type="match status" value="1"/>
</dbReference>
<dbReference type="SUPFAM" id="SSF54211">
    <property type="entry name" value="Ribosomal protein S5 domain 2-like"/>
    <property type="match status" value="1"/>
</dbReference>
<dbReference type="Pfam" id="PF00288">
    <property type="entry name" value="GHMP_kinases_N"/>
    <property type="match status" value="1"/>
</dbReference>
<reference evidence="12 13" key="1">
    <citation type="journal article" date="2022" name="Int. J. Syst. Evol. Microbiol.">
        <title>Apilactobacillus apisilvae sp. nov., Nicolia spurrieriana gen. nov. sp. nov., Bombilactobacillus folatiphilus sp. nov. and Bombilactobacillus thymidiniphilus sp. nov., four new lactic acid bacterial isolates from stingless bees Tetragonula carbonaria and Austroplebeia australis.</title>
        <authorList>
            <person name="Oliphant S.A."/>
            <person name="Watson-Haigh N.S."/>
            <person name="Sumby K.M."/>
            <person name="Gardner J."/>
            <person name="Groom S."/>
            <person name="Jiranek V."/>
        </authorList>
    </citation>
    <scope>NUCLEOTIDE SEQUENCE [LARGE SCALE GENOMIC DNA]</scope>
    <source>
        <strain evidence="12 13">SG4_A1</strain>
    </source>
</reference>
<dbReference type="InterPro" id="IPR020568">
    <property type="entry name" value="Ribosomal_Su5_D2-typ_SF"/>
</dbReference>
<evidence type="ECO:0000256" key="7">
    <source>
        <dbReference type="ARBA" id="ARBA00022842"/>
    </source>
</evidence>
<comment type="pathway">
    <text evidence="9">Isoprenoid biosynthesis; isopentenyl diphosphate biosynthesis via mevalonate pathway; isopentenyl diphosphate from (R)-mevalonate: step 1/3.</text>
</comment>
<evidence type="ECO:0000256" key="3">
    <source>
        <dbReference type="ARBA" id="ARBA00022679"/>
    </source>
</evidence>
<dbReference type="Gene3D" id="3.30.70.890">
    <property type="entry name" value="GHMP kinase, C-terminal domain"/>
    <property type="match status" value="1"/>
</dbReference>
<dbReference type="InterPro" id="IPR036554">
    <property type="entry name" value="GHMP_kinase_C_sf"/>
</dbReference>
<dbReference type="Proteomes" id="UP000831947">
    <property type="component" value="Chromosome"/>
</dbReference>
<dbReference type="Pfam" id="PF08544">
    <property type="entry name" value="GHMP_kinases_C"/>
    <property type="match status" value="1"/>
</dbReference>
<keyword evidence="6" id="KW-0067">ATP-binding</keyword>
<dbReference type="PANTHER" id="PTHR43290:SF2">
    <property type="entry name" value="MEVALONATE KINASE"/>
    <property type="match status" value="1"/>
</dbReference>
<organism evidence="12 13">
    <name type="scientific">Bombilactobacillus thymidiniphilus</name>
    <dbReference type="NCBI Taxonomy" id="2923363"/>
    <lineage>
        <taxon>Bacteria</taxon>
        <taxon>Bacillati</taxon>
        <taxon>Bacillota</taxon>
        <taxon>Bacilli</taxon>
        <taxon>Lactobacillales</taxon>
        <taxon>Lactobacillaceae</taxon>
        <taxon>Bombilactobacillus</taxon>
    </lineage>
</organism>
<evidence type="ECO:0000256" key="2">
    <source>
        <dbReference type="ARBA" id="ARBA00022516"/>
    </source>
</evidence>
<keyword evidence="7" id="KW-0460">Magnesium</keyword>
<feature type="domain" description="GHMP kinase C-terminal" evidence="11">
    <location>
        <begin position="219"/>
        <end position="297"/>
    </location>
</feature>
<dbReference type="PANTHER" id="PTHR43290">
    <property type="entry name" value="MEVALONATE KINASE"/>
    <property type="match status" value="1"/>
</dbReference>
<dbReference type="NCBIfam" id="TIGR00549">
    <property type="entry name" value="mevalon_kin"/>
    <property type="match status" value="1"/>
</dbReference>
<dbReference type="PRINTS" id="PR00959">
    <property type="entry name" value="MEVGALKINASE"/>
</dbReference>
<dbReference type="RefSeq" id="WP_249512785.1">
    <property type="nucleotide sequence ID" value="NZ_CP093365.1"/>
</dbReference>